<keyword evidence="3" id="KW-0106">Calcium</keyword>
<dbReference type="InterPro" id="IPR038081">
    <property type="entry name" value="CalX-like_sf"/>
</dbReference>
<organism evidence="6 7">
    <name type="scientific">Solitalea longa</name>
    <dbReference type="NCBI Taxonomy" id="2079460"/>
    <lineage>
        <taxon>Bacteria</taxon>
        <taxon>Pseudomonadati</taxon>
        <taxon>Bacteroidota</taxon>
        <taxon>Sphingobacteriia</taxon>
        <taxon>Sphingobacteriales</taxon>
        <taxon>Sphingobacteriaceae</taxon>
        <taxon>Solitalea</taxon>
    </lineage>
</organism>
<dbReference type="EMBL" id="PQVF01000012">
    <property type="protein sequence ID" value="POY35325.1"/>
    <property type="molecule type" value="Genomic_DNA"/>
</dbReference>
<dbReference type="GO" id="GO:0016020">
    <property type="term" value="C:membrane"/>
    <property type="evidence" value="ECO:0007669"/>
    <property type="project" value="InterPro"/>
</dbReference>
<dbReference type="RefSeq" id="WP_103790211.1">
    <property type="nucleotide sequence ID" value="NZ_PQVF01000012.1"/>
</dbReference>
<feature type="domain" description="Calx-beta" evidence="5">
    <location>
        <begin position="29"/>
        <end position="140"/>
    </location>
</feature>
<keyword evidence="2" id="KW-0677">Repeat</keyword>
<dbReference type="Pfam" id="PF03160">
    <property type="entry name" value="Calx-beta"/>
    <property type="match status" value="6"/>
</dbReference>
<proteinExistence type="predicted"/>
<dbReference type="InterPro" id="IPR051171">
    <property type="entry name" value="CaCA"/>
</dbReference>
<dbReference type="AlphaFoldDB" id="A0A2S4ZYC8"/>
<feature type="domain" description="Calx-beta" evidence="5">
    <location>
        <begin position="379"/>
        <end position="477"/>
    </location>
</feature>
<dbReference type="GO" id="GO:0030001">
    <property type="term" value="P:metal ion transport"/>
    <property type="evidence" value="ECO:0007669"/>
    <property type="project" value="TreeGrafter"/>
</dbReference>
<keyword evidence="4" id="KW-0813">Transport</keyword>
<evidence type="ECO:0000256" key="1">
    <source>
        <dbReference type="ARBA" id="ARBA00022729"/>
    </source>
</evidence>
<gene>
    <name evidence="6" type="ORF">C3K47_16200</name>
</gene>
<keyword evidence="4" id="KW-0406">Ion transport</keyword>
<dbReference type="PANTHER" id="PTHR11878:SF65">
    <property type="entry name" value="NA_CA-EXCHANGE PROTEIN, ISOFORM G"/>
    <property type="match status" value="1"/>
</dbReference>
<feature type="domain" description="Calx-beta" evidence="5">
    <location>
        <begin position="152"/>
        <end position="252"/>
    </location>
</feature>
<dbReference type="OrthoDB" id="2582440at2"/>
<dbReference type="Gene3D" id="2.60.40.2030">
    <property type="match status" value="6"/>
</dbReference>
<evidence type="ECO:0000256" key="2">
    <source>
        <dbReference type="ARBA" id="ARBA00022737"/>
    </source>
</evidence>
<reference evidence="6 7" key="1">
    <citation type="submission" date="2018-01" db="EMBL/GenBank/DDBJ databases">
        <authorList>
            <person name="Gaut B.S."/>
            <person name="Morton B.R."/>
            <person name="Clegg M.T."/>
            <person name="Duvall M.R."/>
        </authorList>
    </citation>
    <scope>NUCLEOTIDE SEQUENCE [LARGE SCALE GENOMIC DNA]</scope>
    <source>
        <strain evidence="6 7">HR-AV</strain>
    </source>
</reference>
<keyword evidence="1" id="KW-0732">Signal</keyword>
<name>A0A2S4ZYC8_9SPHI</name>
<dbReference type="NCBIfam" id="TIGR04131">
    <property type="entry name" value="Bac_Flav_CTERM"/>
    <property type="match status" value="1"/>
</dbReference>
<evidence type="ECO:0000256" key="4">
    <source>
        <dbReference type="ARBA" id="ARBA00023065"/>
    </source>
</evidence>
<dbReference type="GO" id="GO:0007154">
    <property type="term" value="P:cell communication"/>
    <property type="evidence" value="ECO:0007669"/>
    <property type="project" value="InterPro"/>
</dbReference>
<evidence type="ECO:0000259" key="5">
    <source>
        <dbReference type="SMART" id="SM00237"/>
    </source>
</evidence>
<dbReference type="SMART" id="SM00237">
    <property type="entry name" value="Calx_beta"/>
    <property type="match status" value="3"/>
</dbReference>
<evidence type="ECO:0000313" key="6">
    <source>
        <dbReference type="EMBL" id="POY35325.1"/>
    </source>
</evidence>
<dbReference type="SUPFAM" id="SSF141072">
    <property type="entry name" value="CalX-like"/>
    <property type="match status" value="6"/>
</dbReference>
<comment type="caution">
    <text evidence="6">The sequence shown here is derived from an EMBL/GenBank/DDBJ whole genome shotgun (WGS) entry which is preliminary data.</text>
</comment>
<dbReference type="Proteomes" id="UP000236893">
    <property type="component" value="Unassembled WGS sequence"/>
</dbReference>
<dbReference type="Pfam" id="PF13585">
    <property type="entry name" value="CHU_C"/>
    <property type="match status" value="1"/>
</dbReference>
<keyword evidence="7" id="KW-1185">Reference proteome</keyword>
<accession>A0A2S4ZYC8</accession>
<evidence type="ECO:0000256" key="3">
    <source>
        <dbReference type="ARBA" id="ARBA00022837"/>
    </source>
</evidence>
<dbReference type="PANTHER" id="PTHR11878">
    <property type="entry name" value="SODIUM/CALCIUM EXCHANGER"/>
    <property type="match status" value="1"/>
</dbReference>
<evidence type="ECO:0000313" key="7">
    <source>
        <dbReference type="Proteomes" id="UP000236893"/>
    </source>
</evidence>
<dbReference type="InterPro" id="IPR003644">
    <property type="entry name" value="Calx_beta"/>
</dbReference>
<sequence>MKTFTCLIKPVLIFILLFTSIETYANSKNVQSSLQVDPICVSIEGATVIEPDEGSSTVTLNLTLNRISNQAVKVHYSTTSRAIDPYFPENYNATAKWDLDFTGVGGYVTFYPGELSKQISVVVKGDKIDEDDEFFYVHLTHSSNAVLCNSEVAVLIIDNDNPPVLAVNDMAVKEQDEGQVQMKYYVNLSSHSGKEISFEYFTEQGTARAGSDYIAKSGKLIIPPGQTRAEFVIPVLGDTEIEPTEKFKVKIFNAQNAVLSKNELNATIWNDDGTLPAINITGSAEVQEDADSVVFYITLSKPSTDTVKADIKTNSNSGYGFATPDLDFNTLDQRLVFLPGETSKAVAVYILEDTLSEPNEVFNVSLTNFINSGHGHSVRECKILDSESITLIQSPLIVQKAEDNGNVFIKLNLSRPAPDTVRVQYATQDSTAIAGQDYISESGIVTFLPGQTEQSISVAAILNTGAESTEYFFVNYTAATGAVLANNRTTVAVYDFYDKPSLYTEVGKLNVIEGTGGITNVDVKILLSHPTHLPVPVYLYVGGRPGIYGPDAVNGSDYEQIKDTITIPAGDTSILYTVKVIADNLYEPEEVIQLNVDPIGDVALPSGGIDSDLYLYIENDDNPPLIYIDDVSIPEGNAPTYVNFKARLDKRIATIVRANITPVVNGIEQSPFEISAENFTSGNSIDSLIEFSYLVNGDLIIEPDETIVFKLSNPYESTIGDSTGIITLLNDDGSSLKVTVNVPDSIVANEGEDFYLTFFLTNPLDASFNYSTENGTAINGLDYQADNSTANFFSNTLPDFSYSYGFGTYTDDLIEGTEYYYINLSTPSNPNLILTNNRVKIVLMDKTEPSARSGSSSISSVDEKNSRSKITNVFTPNGDGINDLFVIPNLETSVNELQVFNKQGMQVYKRSNYQNDWDGQGCADGTYFYSLKLQKASGEYEVKKGYITLIRSLK</sequence>
<dbReference type="InterPro" id="IPR026341">
    <property type="entry name" value="T9SS_type_B"/>
</dbReference>
<protein>
    <recommendedName>
        <fullName evidence="5">Calx-beta domain-containing protein</fullName>
    </recommendedName>
</protein>